<name>A0A1F5KAU1_9BACT</name>
<evidence type="ECO:0000313" key="2">
    <source>
        <dbReference type="Proteomes" id="UP000176527"/>
    </source>
</evidence>
<evidence type="ECO:0008006" key="3">
    <source>
        <dbReference type="Google" id="ProtNLM"/>
    </source>
</evidence>
<accession>A0A1F5KAU1</accession>
<evidence type="ECO:0000313" key="1">
    <source>
        <dbReference type="EMBL" id="OGE37930.1"/>
    </source>
</evidence>
<dbReference type="Proteomes" id="UP000176527">
    <property type="component" value="Unassembled WGS sequence"/>
</dbReference>
<sequence>MNNYKFRRGITDLQIDQLVQYSKIDPAVLKFTADPIRFKDKKSAAKWLTGVTPFTLSDDKVNLVGITWFHEKPLPKREFTEEINSSDFYLTFAIRLYGKARGKGLSFEFMKKSLDKFMDSRRSLPRTLIRGGNDKNGVWVETSFDNYPTIKLSEKFGFRKVSEPDEKGKIIMIRTLL</sequence>
<organism evidence="1 2">
    <name type="scientific">Candidatus Daviesbacteria bacterium RIFCSPHIGHO2_12_FULL_37_11</name>
    <dbReference type="NCBI Taxonomy" id="1797777"/>
    <lineage>
        <taxon>Bacteria</taxon>
        <taxon>Candidatus Daviesiibacteriota</taxon>
    </lineage>
</organism>
<dbReference type="InterPro" id="IPR016181">
    <property type="entry name" value="Acyl_CoA_acyltransferase"/>
</dbReference>
<dbReference type="SUPFAM" id="SSF55729">
    <property type="entry name" value="Acyl-CoA N-acyltransferases (Nat)"/>
    <property type="match status" value="1"/>
</dbReference>
<gene>
    <name evidence="1" type="ORF">A3F00_00280</name>
</gene>
<dbReference type="AlphaFoldDB" id="A0A1F5KAU1"/>
<comment type="caution">
    <text evidence="1">The sequence shown here is derived from an EMBL/GenBank/DDBJ whole genome shotgun (WGS) entry which is preliminary data.</text>
</comment>
<proteinExistence type="predicted"/>
<protein>
    <recommendedName>
        <fullName evidence="3">N-acetyltransferase domain-containing protein</fullName>
    </recommendedName>
</protein>
<dbReference type="EMBL" id="MFDE01000033">
    <property type="protein sequence ID" value="OGE37930.1"/>
    <property type="molecule type" value="Genomic_DNA"/>
</dbReference>
<reference evidence="1 2" key="1">
    <citation type="journal article" date="2016" name="Nat. Commun.">
        <title>Thousands of microbial genomes shed light on interconnected biogeochemical processes in an aquifer system.</title>
        <authorList>
            <person name="Anantharaman K."/>
            <person name="Brown C.T."/>
            <person name="Hug L.A."/>
            <person name="Sharon I."/>
            <person name="Castelle C.J."/>
            <person name="Probst A.J."/>
            <person name="Thomas B.C."/>
            <person name="Singh A."/>
            <person name="Wilkins M.J."/>
            <person name="Karaoz U."/>
            <person name="Brodie E.L."/>
            <person name="Williams K.H."/>
            <person name="Hubbard S.S."/>
            <person name="Banfield J.F."/>
        </authorList>
    </citation>
    <scope>NUCLEOTIDE SEQUENCE [LARGE SCALE GENOMIC DNA]</scope>
</reference>
<dbReference type="Gene3D" id="3.40.630.30">
    <property type="match status" value="1"/>
</dbReference>